<dbReference type="InterPro" id="IPR006641">
    <property type="entry name" value="YqgF/RNaseH-like_dom"/>
</dbReference>
<comment type="similarity">
    <text evidence="5">Belongs to the YqgF HJR family.</text>
</comment>
<keyword evidence="1 5" id="KW-0963">Cytoplasm</keyword>
<dbReference type="EMBL" id="BMZG01000006">
    <property type="protein sequence ID" value="GHA73776.1"/>
    <property type="molecule type" value="Genomic_DNA"/>
</dbReference>
<sequence length="136" mass="15051">MAATLLAIDYGKKRVGVAVGNNLTKSATPLSIITRQSDAQVLQAIKALVNEWQVSELVIGIPRQPDYTPHEMTAACEVFAQRLRDEFNVVVHEVDERYSSAVLMSQSKRRADGSVREVPQDDKAAAVILQQFLDEL</sequence>
<dbReference type="SUPFAM" id="SSF53098">
    <property type="entry name" value="Ribonuclease H-like"/>
    <property type="match status" value="1"/>
</dbReference>
<dbReference type="GO" id="GO:0004518">
    <property type="term" value="F:nuclease activity"/>
    <property type="evidence" value="ECO:0007669"/>
    <property type="project" value="UniProtKB-KW"/>
</dbReference>
<keyword evidence="3 5" id="KW-0540">Nuclease</keyword>
<dbReference type="PANTHER" id="PTHR33317">
    <property type="entry name" value="POLYNUCLEOTIDYL TRANSFERASE, RIBONUCLEASE H-LIKE SUPERFAMILY PROTEIN"/>
    <property type="match status" value="1"/>
</dbReference>
<dbReference type="PANTHER" id="PTHR33317:SF4">
    <property type="entry name" value="POLYNUCLEOTIDYL TRANSFERASE, RIBONUCLEASE H-LIKE SUPERFAMILY PROTEIN"/>
    <property type="match status" value="1"/>
</dbReference>
<dbReference type="HAMAP" id="MF_00651">
    <property type="entry name" value="Nuclease_YqgF"/>
    <property type="match status" value="1"/>
</dbReference>
<dbReference type="SMART" id="SM00732">
    <property type="entry name" value="YqgFc"/>
    <property type="match status" value="1"/>
</dbReference>
<dbReference type="RefSeq" id="WP_229809753.1">
    <property type="nucleotide sequence ID" value="NZ_BMZG01000006.1"/>
</dbReference>
<dbReference type="GO" id="GO:0000967">
    <property type="term" value="P:rRNA 5'-end processing"/>
    <property type="evidence" value="ECO:0007669"/>
    <property type="project" value="UniProtKB-UniRule"/>
</dbReference>
<dbReference type="AlphaFoldDB" id="A0A8J3CNC0"/>
<evidence type="ECO:0000256" key="5">
    <source>
        <dbReference type="HAMAP-Rule" id="MF_00651"/>
    </source>
</evidence>
<evidence type="ECO:0000256" key="2">
    <source>
        <dbReference type="ARBA" id="ARBA00022517"/>
    </source>
</evidence>
<dbReference type="Pfam" id="PF03652">
    <property type="entry name" value="RuvX"/>
    <property type="match status" value="1"/>
</dbReference>
<dbReference type="EC" id="3.1.-.-" evidence="5"/>
<evidence type="ECO:0000256" key="4">
    <source>
        <dbReference type="ARBA" id="ARBA00022801"/>
    </source>
</evidence>
<reference evidence="7" key="2">
    <citation type="submission" date="2020-09" db="EMBL/GenBank/DDBJ databases">
        <authorList>
            <person name="Sun Q."/>
            <person name="Kim S."/>
        </authorList>
    </citation>
    <scope>NUCLEOTIDE SEQUENCE</scope>
    <source>
        <strain evidence="7">KCTC 32501</strain>
    </source>
</reference>
<evidence type="ECO:0000259" key="6">
    <source>
        <dbReference type="SMART" id="SM00732"/>
    </source>
</evidence>
<protein>
    <recommendedName>
        <fullName evidence="5">Putative pre-16S rRNA nuclease</fullName>
        <ecNumber evidence="5">3.1.-.-</ecNumber>
    </recommendedName>
</protein>
<evidence type="ECO:0000256" key="3">
    <source>
        <dbReference type="ARBA" id="ARBA00022722"/>
    </source>
</evidence>
<dbReference type="InterPro" id="IPR037027">
    <property type="entry name" value="YqgF/RNaseH-like_dom_sf"/>
</dbReference>
<dbReference type="InterPro" id="IPR005227">
    <property type="entry name" value="YqgF"/>
</dbReference>
<dbReference type="Gene3D" id="3.30.420.140">
    <property type="entry name" value="YqgF/RNase H-like domain"/>
    <property type="match status" value="1"/>
</dbReference>
<feature type="domain" description="YqgF/RNase H-like" evidence="6">
    <location>
        <begin position="3"/>
        <end position="103"/>
    </location>
</feature>
<evidence type="ECO:0000313" key="7">
    <source>
        <dbReference type="EMBL" id="GHA73776.1"/>
    </source>
</evidence>
<organism evidence="7 8">
    <name type="scientific">Formosimonas limnophila</name>
    <dbReference type="NCBI Taxonomy" id="1384487"/>
    <lineage>
        <taxon>Bacteria</taxon>
        <taxon>Pseudomonadati</taxon>
        <taxon>Pseudomonadota</taxon>
        <taxon>Betaproteobacteria</taxon>
        <taxon>Burkholderiales</taxon>
        <taxon>Burkholderiaceae</taxon>
        <taxon>Formosimonas</taxon>
    </lineage>
</organism>
<gene>
    <name evidence="7" type="ORF">GCM10009007_13610</name>
</gene>
<evidence type="ECO:0000313" key="8">
    <source>
        <dbReference type="Proteomes" id="UP000614287"/>
    </source>
</evidence>
<name>A0A8J3CNC0_9BURK</name>
<comment type="function">
    <text evidence="5">Could be a nuclease involved in processing of the 5'-end of pre-16S rRNA.</text>
</comment>
<comment type="caution">
    <text evidence="7">The sequence shown here is derived from an EMBL/GenBank/DDBJ whole genome shotgun (WGS) entry which is preliminary data.</text>
</comment>
<keyword evidence="4 5" id="KW-0378">Hydrolase</keyword>
<proteinExistence type="inferred from homology"/>
<dbReference type="Proteomes" id="UP000614287">
    <property type="component" value="Unassembled WGS sequence"/>
</dbReference>
<dbReference type="NCBIfam" id="TIGR00250">
    <property type="entry name" value="RNAse_H_YqgF"/>
    <property type="match status" value="1"/>
</dbReference>
<keyword evidence="2 5" id="KW-0690">Ribosome biogenesis</keyword>
<dbReference type="GO" id="GO:0005829">
    <property type="term" value="C:cytosol"/>
    <property type="evidence" value="ECO:0007669"/>
    <property type="project" value="TreeGrafter"/>
</dbReference>
<keyword evidence="8" id="KW-1185">Reference proteome</keyword>
<dbReference type="CDD" id="cd16964">
    <property type="entry name" value="YqgF"/>
    <property type="match status" value="1"/>
</dbReference>
<dbReference type="InterPro" id="IPR012337">
    <property type="entry name" value="RNaseH-like_sf"/>
</dbReference>
<accession>A0A8J3CNC0</accession>
<dbReference type="GO" id="GO:0016788">
    <property type="term" value="F:hydrolase activity, acting on ester bonds"/>
    <property type="evidence" value="ECO:0007669"/>
    <property type="project" value="UniProtKB-UniRule"/>
</dbReference>
<comment type="subcellular location">
    <subcellularLocation>
        <location evidence="5">Cytoplasm</location>
    </subcellularLocation>
</comment>
<evidence type="ECO:0000256" key="1">
    <source>
        <dbReference type="ARBA" id="ARBA00022490"/>
    </source>
</evidence>
<reference evidence="7" key="1">
    <citation type="journal article" date="2014" name="Int. J. Syst. Evol. Microbiol.">
        <title>Complete genome sequence of Corynebacterium casei LMG S-19264T (=DSM 44701T), isolated from a smear-ripened cheese.</title>
        <authorList>
            <consortium name="US DOE Joint Genome Institute (JGI-PGF)"/>
            <person name="Walter F."/>
            <person name="Albersmeier A."/>
            <person name="Kalinowski J."/>
            <person name="Ruckert C."/>
        </authorList>
    </citation>
    <scope>NUCLEOTIDE SEQUENCE</scope>
    <source>
        <strain evidence="7">KCTC 32501</strain>
    </source>
</reference>